<dbReference type="Proteomes" id="UP001060112">
    <property type="component" value="Chromosome"/>
</dbReference>
<protein>
    <submittedName>
        <fullName evidence="1">Uncharacterized protein</fullName>
    </submittedName>
</protein>
<evidence type="ECO:0000313" key="2">
    <source>
        <dbReference type="Proteomes" id="UP001060112"/>
    </source>
</evidence>
<name>A0ABY5I690_9FIRM</name>
<keyword evidence="2" id="KW-1185">Reference proteome</keyword>
<sequence>MMTQTELIIALPSIYQCLQIPIYLLDNQIHIKYSTPSFFLQLETDYFQSIVDLQKLNQYKIYTCFKDAAFFFFHIL</sequence>
<accession>A0ABY5I690</accession>
<reference evidence="1" key="1">
    <citation type="submission" date="2022-07" db="EMBL/GenBank/DDBJ databases">
        <title>Faecal culturing of patients with breast cancer.</title>
        <authorList>
            <person name="Teng N.M.Y."/>
            <person name="Kiu R."/>
            <person name="Evans R."/>
            <person name="Baker D.J."/>
            <person name="Zenner C."/>
            <person name="Robinson S.D."/>
            <person name="Hall L.J."/>
        </authorList>
    </citation>
    <scope>NUCLEOTIDE SEQUENCE</scope>
    <source>
        <strain evidence="1">LH1062</strain>
    </source>
</reference>
<dbReference type="EMBL" id="CP101620">
    <property type="protein sequence ID" value="UTY40282.1"/>
    <property type="molecule type" value="Genomic_DNA"/>
</dbReference>
<organism evidence="1 2">
    <name type="scientific">Allocoprobacillus halotolerans</name>
    <dbReference type="NCBI Taxonomy" id="2944914"/>
    <lineage>
        <taxon>Bacteria</taxon>
        <taxon>Bacillati</taxon>
        <taxon>Bacillota</taxon>
        <taxon>Erysipelotrichia</taxon>
        <taxon>Erysipelotrichales</taxon>
        <taxon>Erysipelotrichaceae</taxon>
        <taxon>Allocoprobacillus</taxon>
    </lineage>
</organism>
<proteinExistence type="predicted"/>
<dbReference type="RefSeq" id="WP_290141705.1">
    <property type="nucleotide sequence ID" value="NZ_CP101620.1"/>
</dbReference>
<evidence type="ECO:0000313" key="1">
    <source>
        <dbReference type="EMBL" id="UTY40282.1"/>
    </source>
</evidence>
<gene>
    <name evidence="1" type="ORF">NMU03_05710</name>
</gene>